<gene>
    <name evidence="1" type="ORF">ACFSUO_05725</name>
</gene>
<keyword evidence="2" id="KW-1185">Reference proteome</keyword>
<protein>
    <submittedName>
        <fullName evidence="1">Uncharacterized protein</fullName>
    </submittedName>
</protein>
<comment type="caution">
    <text evidence="1">The sequence shown here is derived from an EMBL/GenBank/DDBJ whole genome shotgun (WGS) entry which is preliminary data.</text>
</comment>
<dbReference type="EMBL" id="JBHUNA010000009">
    <property type="protein sequence ID" value="MFD2760469.1"/>
    <property type="molecule type" value="Genomic_DNA"/>
</dbReference>
<sequence length="83" mass="9444">MVLKVSANTQGWTGPKITPVDADIVITASSQINAFPGGEIIKMQINLIELENFLWYIQDKVEEVYQAETKKAIRRFLADKYNK</sequence>
<evidence type="ECO:0000313" key="2">
    <source>
        <dbReference type="Proteomes" id="UP001597502"/>
    </source>
</evidence>
<organism evidence="1 2">
    <name type="scientific">Lentibacillus juripiscarius</name>
    <dbReference type="NCBI Taxonomy" id="257446"/>
    <lineage>
        <taxon>Bacteria</taxon>
        <taxon>Bacillati</taxon>
        <taxon>Bacillota</taxon>
        <taxon>Bacilli</taxon>
        <taxon>Bacillales</taxon>
        <taxon>Bacillaceae</taxon>
        <taxon>Lentibacillus</taxon>
    </lineage>
</organism>
<evidence type="ECO:0000313" key="1">
    <source>
        <dbReference type="EMBL" id="MFD2760469.1"/>
    </source>
</evidence>
<reference evidence="2" key="1">
    <citation type="journal article" date="2019" name="Int. J. Syst. Evol. Microbiol.">
        <title>The Global Catalogue of Microorganisms (GCM) 10K type strain sequencing project: providing services to taxonomists for standard genome sequencing and annotation.</title>
        <authorList>
            <consortium name="The Broad Institute Genomics Platform"/>
            <consortium name="The Broad Institute Genome Sequencing Center for Infectious Disease"/>
            <person name="Wu L."/>
            <person name="Ma J."/>
        </authorList>
    </citation>
    <scope>NUCLEOTIDE SEQUENCE [LARGE SCALE GENOMIC DNA]</scope>
    <source>
        <strain evidence="2">TISTR 1535</strain>
    </source>
</reference>
<name>A0ABW5V431_9BACI</name>
<accession>A0ABW5V431</accession>
<proteinExistence type="predicted"/>
<dbReference type="Proteomes" id="UP001597502">
    <property type="component" value="Unassembled WGS sequence"/>
</dbReference>